<protein>
    <submittedName>
        <fullName evidence="2">Uncharacterized protein</fullName>
    </submittedName>
</protein>
<feature type="compositionally biased region" description="Low complexity" evidence="1">
    <location>
        <begin position="41"/>
        <end position="51"/>
    </location>
</feature>
<dbReference type="AlphaFoldDB" id="A0A932HXB9"/>
<gene>
    <name evidence="2" type="ORF">HYZ11_00560</name>
</gene>
<accession>A0A932HXB9</accession>
<proteinExistence type="predicted"/>
<comment type="caution">
    <text evidence="2">The sequence shown here is derived from an EMBL/GenBank/DDBJ whole genome shotgun (WGS) entry which is preliminary data.</text>
</comment>
<dbReference type="EMBL" id="JACPUR010000001">
    <property type="protein sequence ID" value="MBI3126080.1"/>
    <property type="molecule type" value="Genomic_DNA"/>
</dbReference>
<sequence length="62" mass="6526">MRLTEADRARLDRLAGLSGMGPATKARMYVLEGMAREEEAAAVPAQPEPSADAQPGQGSENV</sequence>
<dbReference type="Proteomes" id="UP000782312">
    <property type="component" value="Unassembled WGS sequence"/>
</dbReference>
<reference evidence="2" key="1">
    <citation type="submission" date="2020-07" db="EMBL/GenBank/DDBJ databases">
        <title>Huge and variable diversity of episymbiotic CPR bacteria and DPANN archaea in groundwater ecosystems.</title>
        <authorList>
            <person name="He C.Y."/>
            <person name="Keren R."/>
            <person name="Whittaker M."/>
            <person name="Farag I.F."/>
            <person name="Doudna J."/>
            <person name="Cate J.H.D."/>
            <person name="Banfield J.F."/>
        </authorList>
    </citation>
    <scope>NUCLEOTIDE SEQUENCE</scope>
    <source>
        <strain evidence="2">NC_groundwater_763_Ag_S-0.2um_68_21</strain>
    </source>
</reference>
<organism evidence="2 3">
    <name type="scientific">Tectimicrobiota bacterium</name>
    <dbReference type="NCBI Taxonomy" id="2528274"/>
    <lineage>
        <taxon>Bacteria</taxon>
        <taxon>Pseudomonadati</taxon>
        <taxon>Nitrospinota/Tectimicrobiota group</taxon>
        <taxon>Candidatus Tectimicrobiota</taxon>
    </lineage>
</organism>
<name>A0A932HXB9_UNCTE</name>
<evidence type="ECO:0000256" key="1">
    <source>
        <dbReference type="SAM" id="MobiDB-lite"/>
    </source>
</evidence>
<evidence type="ECO:0000313" key="2">
    <source>
        <dbReference type="EMBL" id="MBI3126080.1"/>
    </source>
</evidence>
<evidence type="ECO:0000313" key="3">
    <source>
        <dbReference type="Proteomes" id="UP000782312"/>
    </source>
</evidence>
<feature type="region of interest" description="Disordered" evidence="1">
    <location>
        <begin position="38"/>
        <end position="62"/>
    </location>
</feature>